<evidence type="ECO:0000313" key="2">
    <source>
        <dbReference type="EMBL" id="NXR05848.1"/>
    </source>
</evidence>
<feature type="compositionally biased region" description="Polar residues" evidence="1">
    <location>
        <begin position="43"/>
        <end position="56"/>
    </location>
</feature>
<organism evidence="2 3">
    <name type="scientific">Semnornis frantzii</name>
    <dbReference type="NCBI Taxonomy" id="91796"/>
    <lineage>
        <taxon>Eukaryota</taxon>
        <taxon>Metazoa</taxon>
        <taxon>Chordata</taxon>
        <taxon>Craniata</taxon>
        <taxon>Vertebrata</taxon>
        <taxon>Euteleostomi</taxon>
        <taxon>Archelosauria</taxon>
        <taxon>Archosauria</taxon>
        <taxon>Dinosauria</taxon>
        <taxon>Saurischia</taxon>
        <taxon>Theropoda</taxon>
        <taxon>Coelurosauria</taxon>
        <taxon>Aves</taxon>
        <taxon>Neognathae</taxon>
        <taxon>Neoaves</taxon>
        <taxon>Telluraves</taxon>
        <taxon>Coraciimorphae</taxon>
        <taxon>Piciformes</taxon>
        <taxon>Ramphastidae</taxon>
        <taxon>Semnornis</taxon>
    </lineage>
</organism>
<feature type="non-terminal residue" evidence="2">
    <location>
        <position position="162"/>
    </location>
</feature>
<feature type="non-terminal residue" evidence="2">
    <location>
        <position position="1"/>
    </location>
</feature>
<reference evidence="2 3" key="1">
    <citation type="submission" date="2019-09" db="EMBL/GenBank/DDBJ databases">
        <title>Bird 10,000 Genomes (B10K) Project - Family phase.</title>
        <authorList>
            <person name="Zhang G."/>
        </authorList>
    </citation>
    <scope>NUCLEOTIDE SEQUENCE [LARGE SCALE GENOMIC DNA]</scope>
    <source>
        <strain evidence="2">B10K-DU-001-42</strain>
        <tissue evidence="2">Muscle</tissue>
    </source>
</reference>
<proteinExistence type="predicted"/>
<accession>A0A7L2I2S2</accession>
<keyword evidence="3" id="KW-1185">Reference proteome</keyword>
<feature type="region of interest" description="Disordered" evidence="1">
    <location>
        <begin position="1"/>
        <end position="56"/>
    </location>
</feature>
<dbReference type="EMBL" id="VWYK01003198">
    <property type="protein sequence ID" value="NXR05848.1"/>
    <property type="molecule type" value="Genomic_DNA"/>
</dbReference>
<dbReference type="AlphaFoldDB" id="A0A7L2I2S2"/>
<dbReference type="OrthoDB" id="10044099at2759"/>
<comment type="caution">
    <text evidence="2">The sequence shown here is derived from an EMBL/GenBank/DDBJ whole genome shotgun (WGS) entry which is preliminary data.</text>
</comment>
<sequence length="162" mass="17209">GPNGEMFSALGEVGLSPQLPCSARKRRGLKQRVLEPAEDIPAGSTSPLQPDSCSSHSNCSLAVEQLRGRNEERLQWLAELQQQPASPGRAPAGHTTSLGDAGELLSHAARWSSSGDTLATEPWLRPGTSETLQRLMAEEPSPGTLSPEHTLLSWQGLSTAHG</sequence>
<name>A0A7L2I2S2_9PICI</name>
<evidence type="ECO:0000256" key="1">
    <source>
        <dbReference type="SAM" id="MobiDB-lite"/>
    </source>
</evidence>
<feature type="compositionally biased region" description="Polar residues" evidence="1">
    <location>
        <begin position="152"/>
        <end position="162"/>
    </location>
</feature>
<feature type="region of interest" description="Disordered" evidence="1">
    <location>
        <begin position="82"/>
        <end position="105"/>
    </location>
</feature>
<feature type="region of interest" description="Disordered" evidence="1">
    <location>
        <begin position="137"/>
        <end position="162"/>
    </location>
</feature>
<gene>
    <name evidence="2" type="primary">Cspp1_1</name>
    <name evidence="2" type="ORF">SEMFRA_R11588</name>
</gene>
<dbReference type="Proteomes" id="UP000536381">
    <property type="component" value="Unassembled WGS sequence"/>
</dbReference>
<evidence type="ECO:0000313" key="3">
    <source>
        <dbReference type="Proteomes" id="UP000536381"/>
    </source>
</evidence>
<protein>
    <submittedName>
        <fullName evidence="2">CSPP1 protein</fullName>
    </submittedName>
</protein>